<gene>
    <name evidence="11" type="ORF">SAMN04487905_10477</name>
</gene>
<dbReference type="Gene3D" id="2.40.160.210">
    <property type="entry name" value="Acyl-CoA thioesterase, double hotdog domain"/>
    <property type="match status" value="1"/>
</dbReference>
<organism evidence="11 12">
    <name type="scientific">Actinopolyspora xinjiangensis</name>
    <dbReference type="NCBI Taxonomy" id="405564"/>
    <lineage>
        <taxon>Bacteria</taxon>
        <taxon>Bacillati</taxon>
        <taxon>Actinomycetota</taxon>
        <taxon>Actinomycetes</taxon>
        <taxon>Actinopolysporales</taxon>
        <taxon>Actinopolysporaceae</taxon>
        <taxon>Actinopolyspora</taxon>
    </lineage>
</organism>
<proteinExistence type="inferred from homology"/>
<keyword evidence="4" id="KW-0443">Lipid metabolism</keyword>
<comment type="similarity">
    <text evidence="1">Belongs to the C/M/P thioester hydrolase family.</text>
</comment>
<dbReference type="CDD" id="cd03445">
    <property type="entry name" value="Thioesterase_II_repeat2"/>
    <property type="match status" value="1"/>
</dbReference>
<dbReference type="InterPro" id="IPR049449">
    <property type="entry name" value="TesB_ACOT8-like_N"/>
</dbReference>
<dbReference type="STRING" id="405564.SAMN04487905_10477"/>
<dbReference type="Proteomes" id="UP000199497">
    <property type="component" value="Unassembled WGS sequence"/>
</dbReference>
<dbReference type="InterPro" id="IPR025652">
    <property type="entry name" value="TesB_C"/>
</dbReference>
<protein>
    <recommendedName>
        <fullName evidence="6">Acyl-CoA thioesterase 2</fullName>
    </recommendedName>
    <alternativeName>
        <fullName evidence="7">Thioesterase II</fullName>
    </alternativeName>
</protein>
<evidence type="ECO:0000313" key="12">
    <source>
        <dbReference type="Proteomes" id="UP000199497"/>
    </source>
</evidence>
<dbReference type="Pfam" id="PF02551">
    <property type="entry name" value="Acyl_CoA_thio"/>
    <property type="match status" value="1"/>
</dbReference>
<dbReference type="GO" id="GO:0047617">
    <property type="term" value="F:fatty acyl-CoA hydrolase activity"/>
    <property type="evidence" value="ECO:0007669"/>
    <property type="project" value="UniProtKB-EC"/>
</dbReference>
<dbReference type="AlphaFoldDB" id="A0A1H0SMW2"/>
<evidence type="ECO:0000256" key="8">
    <source>
        <dbReference type="SAM" id="MobiDB-lite"/>
    </source>
</evidence>
<dbReference type="EMBL" id="FNJR01000004">
    <property type="protein sequence ID" value="SDP43084.1"/>
    <property type="molecule type" value="Genomic_DNA"/>
</dbReference>
<dbReference type="GO" id="GO:0006637">
    <property type="term" value="P:acyl-CoA metabolic process"/>
    <property type="evidence" value="ECO:0007669"/>
    <property type="project" value="InterPro"/>
</dbReference>
<dbReference type="PANTHER" id="PTHR11066">
    <property type="entry name" value="ACYL-COA THIOESTERASE"/>
    <property type="match status" value="1"/>
</dbReference>
<sequence>MRAPYSGIPLPGWVGVRPPHRHEESEVTQAARAAAADPAGTGSQSSVPVDASGMPHGQPVLDRLVALLDLEPIEENIFRGVSPAESPVRVFGGQVAGQALVAAGRTVPSERRVHSLHAYFLRPGDPSVPIVYQVDRTRDGRSFTTRRVVAVQHGKTIFSLSASFQVEERGMDHAEPMPEVPAPEELPTYGERLGDLAGEVGGMANLPRPIDMRHVTEPPWLSREDGPRDARSRVWMRADGDLPDDDLLHVCLLAYASDLTLLDSVLARHGVYWGVDQVHGASLDHAMWFHRRFRADEWFLYDCSSPSASGARGLATGNFFSRDGSLIATVVQEGLLRVED</sequence>
<dbReference type="CDD" id="cd03444">
    <property type="entry name" value="Thioesterase_II_repeat1"/>
    <property type="match status" value="1"/>
</dbReference>
<keyword evidence="3" id="KW-0378">Hydrolase</keyword>
<dbReference type="Pfam" id="PF13622">
    <property type="entry name" value="4HBT_3"/>
    <property type="match status" value="1"/>
</dbReference>
<evidence type="ECO:0000313" key="11">
    <source>
        <dbReference type="EMBL" id="SDP43084.1"/>
    </source>
</evidence>
<keyword evidence="12" id="KW-1185">Reference proteome</keyword>
<feature type="domain" description="Acyl-CoA thioesterase 2 C-terminal" evidence="9">
    <location>
        <begin position="213"/>
        <end position="335"/>
    </location>
</feature>
<evidence type="ECO:0000256" key="3">
    <source>
        <dbReference type="ARBA" id="ARBA00022801"/>
    </source>
</evidence>
<dbReference type="InterPro" id="IPR003703">
    <property type="entry name" value="Acyl_CoA_thio"/>
</dbReference>
<evidence type="ECO:0000256" key="1">
    <source>
        <dbReference type="ARBA" id="ARBA00006538"/>
    </source>
</evidence>
<dbReference type="FunFam" id="2.40.160.210:FF:000001">
    <property type="entry name" value="Acyl-CoA thioesterase II"/>
    <property type="match status" value="1"/>
</dbReference>
<evidence type="ECO:0000259" key="10">
    <source>
        <dbReference type="Pfam" id="PF13622"/>
    </source>
</evidence>
<accession>A0A1H0SMW2</accession>
<feature type="domain" description="Acyl-CoA thioesterase-like N-terminal HotDog" evidence="10">
    <location>
        <begin position="89"/>
        <end position="165"/>
    </location>
</feature>
<dbReference type="GO" id="GO:0009062">
    <property type="term" value="P:fatty acid catabolic process"/>
    <property type="evidence" value="ECO:0007669"/>
    <property type="project" value="TreeGrafter"/>
</dbReference>
<dbReference type="InterPro" id="IPR042171">
    <property type="entry name" value="Acyl-CoA_hotdog"/>
</dbReference>
<dbReference type="NCBIfam" id="TIGR00189">
    <property type="entry name" value="tesB"/>
    <property type="match status" value="1"/>
</dbReference>
<evidence type="ECO:0000256" key="2">
    <source>
        <dbReference type="ARBA" id="ARBA00011881"/>
    </source>
</evidence>
<feature type="compositionally biased region" description="Low complexity" evidence="8">
    <location>
        <begin position="30"/>
        <end position="39"/>
    </location>
</feature>
<evidence type="ECO:0000256" key="5">
    <source>
        <dbReference type="ARBA" id="ARBA00050943"/>
    </source>
</evidence>
<comment type="subunit">
    <text evidence="2">Homotetramer.</text>
</comment>
<name>A0A1H0SMW2_9ACTN</name>
<reference evidence="12" key="1">
    <citation type="submission" date="2016-10" db="EMBL/GenBank/DDBJ databases">
        <authorList>
            <person name="Varghese N."/>
            <person name="Submissions S."/>
        </authorList>
    </citation>
    <scope>NUCLEOTIDE SEQUENCE [LARGE SCALE GENOMIC DNA]</scope>
    <source>
        <strain evidence="12">DSM 46732</strain>
    </source>
</reference>
<evidence type="ECO:0000256" key="6">
    <source>
        <dbReference type="ARBA" id="ARBA00071120"/>
    </source>
</evidence>
<evidence type="ECO:0000256" key="7">
    <source>
        <dbReference type="ARBA" id="ARBA00079653"/>
    </source>
</evidence>
<dbReference type="PANTHER" id="PTHR11066:SF34">
    <property type="entry name" value="ACYL-COENZYME A THIOESTERASE 8"/>
    <property type="match status" value="1"/>
</dbReference>
<comment type="catalytic activity">
    <reaction evidence="5">
        <text>a fatty acyl-CoA + H2O = a fatty acid + CoA + H(+)</text>
        <dbReference type="Rhea" id="RHEA:16781"/>
        <dbReference type="ChEBI" id="CHEBI:15377"/>
        <dbReference type="ChEBI" id="CHEBI:15378"/>
        <dbReference type="ChEBI" id="CHEBI:28868"/>
        <dbReference type="ChEBI" id="CHEBI:57287"/>
        <dbReference type="ChEBI" id="CHEBI:77636"/>
        <dbReference type="EC" id="3.1.2.20"/>
    </reaction>
    <physiologicalReaction direction="left-to-right" evidence="5">
        <dbReference type="Rhea" id="RHEA:16782"/>
    </physiologicalReaction>
</comment>
<dbReference type="SUPFAM" id="SSF54637">
    <property type="entry name" value="Thioesterase/thiol ester dehydrase-isomerase"/>
    <property type="match status" value="2"/>
</dbReference>
<evidence type="ECO:0000259" key="9">
    <source>
        <dbReference type="Pfam" id="PF02551"/>
    </source>
</evidence>
<feature type="region of interest" description="Disordered" evidence="8">
    <location>
        <begin position="11"/>
        <end position="53"/>
    </location>
</feature>
<evidence type="ECO:0000256" key="4">
    <source>
        <dbReference type="ARBA" id="ARBA00023098"/>
    </source>
</evidence>
<dbReference type="InterPro" id="IPR029069">
    <property type="entry name" value="HotDog_dom_sf"/>
</dbReference>